<feature type="region of interest" description="Disordered" evidence="1">
    <location>
        <begin position="91"/>
        <end position="382"/>
    </location>
</feature>
<name>A0A0G4E8U8_VITBC</name>
<evidence type="ECO:0000313" key="2">
    <source>
        <dbReference type="EMBL" id="CEL91622.1"/>
    </source>
</evidence>
<feature type="region of interest" description="Disordered" evidence="1">
    <location>
        <begin position="615"/>
        <end position="641"/>
    </location>
</feature>
<feature type="compositionally biased region" description="Acidic residues" evidence="1">
    <location>
        <begin position="265"/>
        <end position="275"/>
    </location>
</feature>
<feature type="compositionally biased region" description="Polar residues" evidence="1">
    <location>
        <begin position="356"/>
        <end position="366"/>
    </location>
</feature>
<sequence>MSKGPEPSSTKHVRFQEEVIRESYEVLSPRYQWGSCYSSMDDDSDDIDSLFPRAPSADELKKQYGQAVRHILDLGSTSTLSTTRHFIEGAEAPSPALSLSSRSSFGLSEKGSCSDDEEMRTPNPQERKRVVRNRLRRRRSLMSRTSSLQHSTSKDSGLPTLRNPPPLTLPVLSALRSKKSAGSSDLSSPSEMGHGLGGRDGDDEGSPSSATASATVSILSPPMRADDRVGDHRQGTSTQSTNRHSDLGATLRRHVSFEDRRLHTDEDDNDNDDFFSSERRERRSELIRSRKRTGVTRLTADQLEELQAAFAPTEDDLTASDEHHDPYPYMRHRPPGLSPPGGRDRDRDRRVGKNGKNVSFGPSQQAGEDGEPDADFYHPDRRDLRARMIRGRKKTGVTPLSPEQRAELRDLMCCDADMSTPMAESTSTSAAAAAAAELRPPECDGGIPRKVSFTEGSPSVLGPDDTSAFDDPDRRRRRQELCRRRKKTGYVRLSESELAELRNEFYHYYSEEEQQRQRQLQGAASARGDMMSAAAAAAAAAGEPSTADTGGTDARRRASISTHPPVEIGNDDSFDAPSRQQVRFQRIRTRKNTGPPPLSPDQLAELQALSLGTSDTSAAAAASSASREPPPVVSFDPQTAGMVDERRDELYRSDPEFYNPVRRQLRQLRVRGRRKTPVINLGPSQLQELRALESSSSSRMANGEGEGEGEVSVGAAAAAAASEAVDACEGAADGGKEEENREEIEIEEGQHPVGQGLCVQPSDDTLPDTIVTPPIPEEDQPPHVPHVTRSAALPLSSRSSSRNPHMHHHQQQQQGVDHHQDTFEIIGPVEREEGRGVRFTTNAAGDGSLGHEWVKVDKQEGEGREESRGESAGGGRGTATLPAYDGPWPPPFTFNWRQLFWWSG</sequence>
<keyword evidence="3" id="KW-1185">Reference proteome</keyword>
<reference evidence="2 3" key="1">
    <citation type="submission" date="2014-11" db="EMBL/GenBank/DDBJ databases">
        <authorList>
            <person name="Zhu J."/>
            <person name="Qi W."/>
            <person name="Song R."/>
        </authorList>
    </citation>
    <scope>NUCLEOTIDE SEQUENCE [LARGE SCALE GENOMIC DNA]</scope>
</reference>
<feature type="region of interest" description="Disordered" evidence="1">
    <location>
        <begin position="434"/>
        <end position="475"/>
    </location>
</feature>
<feature type="compositionally biased region" description="Basic and acidic residues" evidence="1">
    <location>
        <begin position="342"/>
        <end position="351"/>
    </location>
</feature>
<feature type="region of interest" description="Disordered" evidence="1">
    <location>
        <begin position="858"/>
        <end position="888"/>
    </location>
</feature>
<feature type="region of interest" description="Disordered" evidence="1">
    <location>
        <begin position="692"/>
        <end position="819"/>
    </location>
</feature>
<protein>
    <submittedName>
        <fullName evidence="2">Uncharacterized protein</fullName>
    </submittedName>
</protein>
<feature type="compositionally biased region" description="Low complexity" evidence="1">
    <location>
        <begin position="710"/>
        <end position="731"/>
    </location>
</feature>
<feature type="compositionally biased region" description="Low complexity" evidence="1">
    <location>
        <begin position="180"/>
        <end position="190"/>
    </location>
</feature>
<accession>A0A0G4E8U8</accession>
<dbReference type="EMBL" id="CDMY01000007">
    <property type="protein sequence ID" value="CEL91622.1"/>
    <property type="molecule type" value="Genomic_DNA"/>
</dbReference>
<dbReference type="AlphaFoldDB" id="A0A0G4E8U8"/>
<feature type="compositionally biased region" description="Basic and acidic residues" evidence="1">
    <location>
        <begin position="255"/>
        <end position="264"/>
    </location>
</feature>
<feature type="compositionally biased region" description="Basic and acidic residues" evidence="1">
    <location>
        <begin position="276"/>
        <end position="288"/>
    </location>
</feature>
<feature type="compositionally biased region" description="Basic and acidic residues" evidence="1">
    <location>
        <begin position="224"/>
        <end position="234"/>
    </location>
</feature>
<organism evidence="2 3">
    <name type="scientific">Vitrella brassicaformis (strain CCMP3155)</name>
    <dbReference type="NCBI Taxonomy" id="1169540"/>
    <lineage>
        <taxon>Eukaryota</taxon>
        <taxon>Sar</taxon>
        <taxon>Alveolata</taxon>
        <taxon>Colpodellida</taxon>
        <taxon>Vitrellaceae</taxon>
        <taxon>Vitrella</taxon>
    </lineage>
</organism>
<evidence type="ECO:0000313" key="3">
    <source>
        <dbReference type="Proteomes" id="UP000041254"/>
    </source>
</evidence>
<proteinExistence type="predicted"/>
<feature type="region of interest" description="Disordered" evidence="1">
    <location>
        <begin position="535"/>
        <end position="580"/>
    </location>
</feature>
<dbReference type="VEuPathDB" id="CryptoDB:Vbra_10782"/>
<dbReference type="InParanoid" id="A0A0G4E8U8"/>
<dbReference type="Proteomes" id="UP000041254">
    <property type="component" value="Unassembled WGS sequence"/>
</dbReference>
<feature type="compositionally biased region" description="Low complexity" evidence="1">
    <location>
        <begin position="692"/>
        <end position="703"/>
    </location>
</feature>
<feature type="compositionally biased region" description="Basic residues" evidence="1">
    <location>
        <begin position="129"/>
        <end position="141"/>
    </location>
</feature>
<feature type="compositionally biased region" description="Low complexity" evidence="1">
    <location>
        <begin position="617"/>
        <end position="626"/>
    </location>
</feature>
<evidence type="ECO:0000256" key="1">
    <source>
        <dbReference type="SAM" id="MobiDB-lite"/>
    </source>
</evidence>
<feature type="compositionally biased region" description="Low complexity" evidence="1">
    <location>
        <begin position="91"/>
        <end position="111"/>
    </location>
</feature>
<feature type="compositionally biased region" description="Basic and acidic residues" evidence="1">
    <location>
        <begin position="858"/>
        <end position="869"/>
    </location>
</feature>
<gene>
    <name evidence="2" type="ORF">Vbra_10782</name>
</gene>
<feature type="compositionally biased region" description="Low complexity" evidence="1">
    <location>
        <begin position="789"/>
        <end position="802"/>
    </location>
</feature>